<gene>
    <name evidence="11" type="ORF">Q75_10340</name>
</gene>
<dbReference type="STRING" id="1150625.Q75_10340"/>
<keyword evidence="12" id="KW-1185">Reference proteome</keyword>
<evidence type="ECO:0000256" key="6">
    <source>
        <dbReference type="ARBA" id="ARBA00022932"/>
    </source>
</evidence>
<protein>
    <recommendedName>
        <fullName evidence="2">DNA polymerase III subunit delta</fullName>
        <ecNumber evidence="1">2.7.7.7</ecNumber>
    </recommendedName>
</protein>
<dbReference type="NCBIfam" id="TIGR01128">
    <property type="entry name" value="holA"/>
    <property type="match status" value="1"/>
</dbReference>
<dbReference type="InterPro" id="IPR005790">
    <property type="entry name" value="DNA_polIII_delta"/>
</dbReference>
<dbReference type="Pfam" id="PF21694">
    <property type="entry name" value="DNA_pol3_delta_C"/>
    <property type="match status" value="1"/>
</dbReference>
<evidence type="ECO:0000256" key="1">
    <source>
        <dbReference type="ARBA" id="ARBA00012417"/>
    </source>
</evidence>
<reference evidence="11 12" key="1">
    <citation type="journal article" date="2016" name="Front. Microbiol.">
        <title>Microevolution Analysis of Bacillus coahuilensis Unveils Differences in Phosphorus Acquisition Strategies and Their Regulation.</title>
        <authorList>
            <person name="Gomez-Lunar Z."/>
            <person name="Hernandez-Gonzalez I."/>
            <person name="Rodriguez-Torres M.D."/>
            <person name="Souza V."/>
            <person name="Olmedo-Alvarez G."/>
        </authorList>
    </citation>
    <scope>NUCLEOTIDE SEQUENCE [LARGE SCALE GENOMIC DNA]</scope>
    <source>
        <strain evidence="12">p1.1.43</strain>
    </source>
</reference>
<sequence>MINKIWNDIERGRFSPVYLLYGTEQYLLNETKQKMIAGALQEEELDFNLSVFDLEETPIEVALEDAETFPFLGERRLVFLHNPTFLTSEKTKSKVEHNTDRLQEYLASPVDYTILVIVAPYPKLDERKKLTKTLKKESVVVEAKPLTEQELKKWVADEVKILGVSIEEAALDLLLTLTGTNLQVVANEVNKLALYGGHQVSITTEMVDKLVARSIEQNIFILVDKVISRDIGEAVQIYYDLLKQNEEPIKILAILAGQFRLIYQVKQLTSKGYGQQSIGSTLKVHSYRVKLAAGQARAFTFEQLQKIMLLLAEGDYEMKTGKRDKKLIVEMFILKLA</sequence>
<keyword evidence="6" id="KW-0239">DNA-directed DNA polymerase</keyword>
<keyword evidence="3" id="KW-0808">Transferase</keyword>
<evidence type="ECO:0000256" key="7">
    <source>
        <dbReference type="ARBA" id="ARBA00034754"/>
    </source>
</evidence>
<evidence type="ECO:0000256" key="5">
    <source>
        <dbReference type="ARBA" id="ARBA00022705"/>
    </source>
</evidence>
<comment type="catalytic activity">
    <reaction evidence="8">
        <text>DNA(n) + a 2'-deoxyribonucleoside 5'-triphosphate = DNA(n+1) + diphosphate</text>
        <dbReference type="Rhea" id="RHEA:22508"/>
        <dbReference type="Rhea" id="RHEA-COMP:17339"/>
        <dbReference type="Rhea" id="RHEA-COMP:17340"/>
        <dbReference type="ChEBI" id="CHEBI:33019"/>
        <dbReference type="ChEBI" id="CHEBI:61560"/>
        <dbReference type="ChEBI" id="CHEBI:173112"/>
        <dbReference type="EC" id="2.7.7.7"/>
    </reaction>
</comment>
<keyword evidence="5" id="KW-0235">DNA replication</keyword>
<comment type="caution">
    <text evidence="11">The sequence shown here is derived from an EMBL/GenBank/DDBJ whole genome shotgun (WGS) entry which is preliminary data.</text>
</comment>
<evidence type="ECO:0000259" key="9">
    <source>
        <dbReference type="Pfam" id="PF06144"/>
    </source>
</evidence>
<evidence type="ECO:0000256" key="8">
    <source>
        <dbReference type="ARBA" id="ARBA00049244"/>
    </source>
</evidence>
<organism evidence="11 12">
    <name type="scientific">Bacillus coahuilensis p1.1.43</name>
    <dbReference type="NCBI Taxonomy" id="1150625"/>
    <lineage>
        <taxon>Bacteria</taxon>
        <taxon>Bacillati</taxon>
        <taxon>Bacillota</taxon>
        <taxon>Bacilli</taxon>
        <taxon>Bacillales</taxon>
        <taxon>Bacillaceae</taxon>
        <taxon>Bacillus</taxon>
    </lineage>
</organism>
<dbReference type="InterPro" id="IPR048466">
    <property type="entry name" value="DNA_pol3_delta-like_C"/>
</dbReference>
<dbReference type="OrthoDB" id="9775929at2"/>
<comment type="similarity">
    <text evidence="7">Belongs to the DNA polymerase HolA subunit family.</text>
</comment>
<dbReference type="RefSeq" id="WP_059351306.1">
    <property type="nucleotide sequence ID" value="NZ_LDYG01000031.1"/>
</dbReference>
<dbReference type="PANTHER" id="PTHR34388:SF1">
    <property type="entry name" value="DNA POLYMERASE III SUBUNIT DELTA"/>
    <property type="match status" value="1"/>
</dbReference>
<dbReference type="GO" id="GO:0003677">
    <property type="term" value="F:DNA binding"/>
    <property type="evidence" value="ECO:0007669"/>
    <property type="project" value="InterPro"/>
</dbReference>
<evidence type="ECO:0000313" key="12">
    <source>
        <dbReference type="Proteomes" id="UP000074108"/>
    </source>
</evidence>
<dbReference type="InterPro" id="IPR027417">
    <property type="entry name" value="P-loop_NTPase"/>
</dbReference>
<dbReference type="Proteomes" id="UP000074108">
    <property type="component" value="Unassembled WGS sequence"/>
</dbReference>
<evidence type="ECO:0000256" key="4">
    <source>
        <dbReference type="ARBA" id="ARBA00022695"/>
    </source>
</evidence>
<dbReference type="GO" id="GO:0006261">
    <property type="term" value="P:DNA-templated DNA replication"/>
    <property type="evidence" value="ECO:0007669"/>
    <property type="project" value="TreeGrafter"/>
</dbReference>
<dbReference type="Pfam" id="PF06144">
    <property type="entry name" value="DNA_pol3_delta"/>
    <property type="match status" value="1"/>
</dbReference>
<keyword evidence="4" id="KW-0548">Nucleotidyltransferase</keyword>
<dbReference type="PANTHER" id="PTHR34388">
    <property type="entry name" value="DNA POLYMERASE III SUBUNIT DELTA"/>
    <property type="match status" value="1"/>
</dbReference>
<evidence type="ECO:0000256" key="3">
    <source>
        <dbReference type="ARBA" id="ARBA00022679"/>
    </source>
</evidence>
<dbReference type="Gene3D" id="1.20.272.10">
    <property type="match status" value="1"/>
</dbReference>
<dbReference type="InterPro" id="IPR008921">
    <property type="entry name" value="DNA_pol3_clamp-load_cplx_C"/>
</dbReference>
<name>A0A147K7N7_9BACI</name>
<proteinExistence type="inferred from homology"/>
<feature type="domain" description="DNA polymerase III delta N-terminal" evidence="9">
    <location>
        <begin position="18"/>
        <end position="144"/>
    </location>
</feature>
<dbReference type="EC" id="2.7.7.7" evidence="1"/>
<dbReference type="Gene3D" id="3.40.50.300">
    <property type="entry name" value="P-loop containing nucleotide triphosphate hydrolases"/>
    <property type="match status" value="1"/>
</dbReference>
<accession>A0A147K7N7</accession>
<dbReference type="SUPFAM" id="SSF48019">
    <property type="entry name" value="post-AAA+ oligomerization domain-like"/>
    <property type="match status" value="1"/>
</dbReference>
<evidence type="ECO:0000259" key="10">
    <source>
        <dbReference type="Pfam" id="PF21694"/>
    </source>
</evidence>
<dbReference type="GO" id="GO:0003887">
    <property type="term" value="F:DNA-directed DNA polymerase activity"/>
    <property type="evidence" value="ECO:0007669"/>
    <property type="project" value="UniProtKB-KW"/>
</dbReference>
<evidence type="ECO:0000313" key="11">
    <source>
        <dbReference type="EMBL" id="KUP06045.1"/>
    </source>
</evidence>
<evidence type="ECO:0000256" key="2">
    <source>
        <dbReference type="ARBA" id="ARBA00017703"/>
    </source>
</evidence>
<feature type="domain" description="DNA polymerase III delta subunit-like C-terminal" evidence="10">
    <location>
        <begin position="216"/>
        <end position="336"/>
    </location>
</feature>
<dbReference type="EMBL" id="LDYG01000031">
    <property type="protein sequence ID" value="KUP06045.1"/>
    <property type="molecule type" value="Genomic_DNA"/>
</dbReference>
<dbReference type="InterPro" id="IPR010372">
    <property type="entry name" value="DNA_pol3_delta_N"/>
</dbReference>
<dbReference type="PATRIC" id="fig|1150625.3.peg.2203"/>
<dbReference type="GO" id="GO:0009360">
    <property type="term" value="C:DNA polymerase III complex"/>
    <property type="evidence" value="ECO:0007669"/>
    <property type="project" value="InterPro"/>
</dbReference>
<dbReference type="SUPFAM" id="SSF52540">
    <property type="entry name" value="P-loop containing nucleoside triphosphate hydrolases"/>
    <property type="match status" value="1"/>
</dbReference>
<dbReference type="AlphaFoldDB" id="A0A147K7N7"/>
<dbReference type="Gene3D" id="1.10.8.60">
    <property type="match status" value="1"/>
</dbReference>